<evidence type="ECO:0000259" key="6">
    <source>
        <dbReference type="PROSITE" id="PS51462"/>
    </source>
</evidence>
<dbReference type="Proteomes" id="UP001579974">
    <property type="component" value="Unassembled WGS sequence"/>
</dbReference>
<comment type="similarity">
    <text evidence="2">Belongs to the Nudix hydrolase family.</text>
</comment>
<evidence type="ECO:0000256" key="3">
    <source>
        <dbReference type="ARBA" id="ARBA00022723"/>
    </source>
</evidence>
<comment type="cofactor">
    <cofactor evidence="1">
        <name>Mg(2+)</name>
        <dbReference type="ChEBI" id="CHEBI:18420"/>
    </cofactor>
</comment>
<evidence type="ECO:0000256" key="2">
    <source>
        <dbReference type="ARBA" id="ARBA00005582"/>
    </source>
</evidence>
<comment type="caution">
    <text evidence="7">The sequence shown here is derived from an EMBL/GenBank/DDBJ whole genome shotgun (WGS) entry which is preliminary data.</text>
</comment>
<dbReference type="SUPFAM" id="SSF55811">
    <property type="entry name" value="Nudix"/>
    <property type="match status" value="1"/>
</dbReference>
<sequence length="170" mass="19001">MDWPLPYTLCFVRRGSELLLLNRLKSPNMGVWNGLGGKIEPGESPVVAVHREVLEEAKLDIPCSLFQHRGVVAWTTGDGMKSGMHVFTTTLPAAATYCTPARCDEGILDFKPINWTLDKDNCGVAELLPAFLPHVLSTEPPVTHLFEFNTDLPPRFTYQQHELFTPLQLV</sequence>
<keyword evidence="4" id="KW-0378">Hydrolase</keyword>
<evidence type="ECO:0000256" key="4">
    <source>
        <dbReference type="ARBA" id="ARBA00022801"/>
    </source>
</evidence>
<dbReference type="PANTHER" id="PTHR43758:SF2">
    <property type="entry name" value="OXIDIZED PURINE NUCLEOSIDE TRIPHOSPHATE HYDROLASE"/>
    <property type="match status" value="1"/>
</dbReference>
<dbReference type="InterPro" id="IPR015797">
    <property type="entry name" value="NUDIX_hydrolase-like_dom_sf"/>
</dbReference>
<dbReference type="InterPro" id="IPR000086">
    <property type="entry name" value="NUDIX_hydrolase_dom"/>
</dbReference>
<keyword evidence="3" id="KW-0479">Metal-binding</keyword>
<evidence type="ECO:0000256" key="1">
    <source>
        <dbReference type="ARBA" id="ARBA00001946"/>
    </source>
</evidence>
<keyword evidence="8" id="KW-1185">Reference proteome</keyword>
<feature type="domain" description="Nudix hydrolase" evidence="6">
    <location>
        <begin position="3"/>
        <end position="137"/>
    </location>
</feature>
<dbReference type="Pfam" id="PF00293">
    <property type="entry name" value="NUDIX"/>
    <property type="match status" value="1"/>
</dbReference>
<name>A0ABV5ABN1_9BACL</name>
<dbReference type="RefSeq" id="WP_275475286.1">
    <property type="nucleotide sequence ID" value="NZ_CP162940.1"/>
</dbReference>
<accession>A0ABV5ABN1</accession>
<evidence type="ECO:0000313" key="8">
    <source>
        <dbReference type="Proteomes" id="UP001579974"/>
    </source>
</evidence>
<evidence type="ECO:0000313" key="7">
    <source>
        <dbReference type="EMBL" id="MFB5189665.1"/>
    </source>
</evidence>
<organism evidence="7 8">
    <name type="scientific">Alicyclobacillus fastidiosus</name>
    <dbReference type="NCBI Taxonomy" id="392011"/>
    <lineage>
        <taxon>Bacteria</taxon>
        <taxon>Bacillati</taxon>
        <taxon>Bacillota</taxon>
        <taxon>Bacilli</taxon>
        <taxon>Bacillales</taxon>
        <taxon>Alicyclobacillaceae</taxon>
        <taxon>Alicyclobacillus</taxon>
    </lineage>
</organism>
<proteinExistence type="inferred from homology"/>
<dbReference type="PROSITE" id="PS51462">
    <property type="entry name" value="NUDIX"/>
    <property type="match status" value="1"/>
</dbReference>
<keyword evidence="5" id="KW-0460">Magnesium</keyword>
<protein>
    <submittedName>
        <fullName evidence="7">8-oxo-dGTP diphosphatase</fullName>
    </submittedName>
</protein>
<reference evidence="7 8" key="1">
    <citation type="journal article" date="2024" name="Int. J. Mol. Sci.">
        <title>Exploration of Alicyclobacillus spp. Genome in Search of Antibiotic Resistance.</title>
        <authorList>
            <person name="Bucka-Kolendo J."/>
            <person name="Kiousi D.E."/>
            <person name="Dekowska A."/>
            <person name="Mikolajczuk-Szczyrba A."/>
            <person name="Karadedos D.M."/>
            <person name="Michael P."/>
            <person name="Galanis A."/>
            <person name="Sokolowska B."/>
        </authorList>
    </citation>
    <scope>NUCLEOTIDE SEQUENCE [LARGE SCALE GENOMIC DNA]</scope>
    <source>
        <strain evidence="7 8">KKP 3000</strain>
    </source>
</reference>
<dbReference type="EMBL" id="JBDXSU010000003">
    <property type="protein sequence ID" value="MFB5189665.1"/>
    <property type="molecule type" value="Genomic_DNA"/>
</dbReference>
<dbReference type="CDD" id="cd18886">
    <property type="entry name" value="NUDIX_MutT_Nudt1"/>
    <property type="match status" value="1"/>
</dbReference>
<gene>
    <name evidence="7" type="ORF">KKP3000_002941</name>
</gene>
<dbReference type="PANTHER" id="PTHR43758">
    <property type="entry name" value="7,8-DIHYDRO-8-OXOGUANINE TRIPHOSPHATASE"/>
    <property type="match status" value="1"/>
</dbReference>
<evidence type="ECO:0000256" key="5">
    <source>
        <dbReference type="ARBA" id="ARBA00022842"/>
    </source>
</evidence>
<dbReference type="Gene3D" id="3.90.79.10">
    <property type="entry name" value="Nucleoside Triphosphate Pyrophosphohydrolase"/>
    <property type="match status" value="1"/>
</dbReference>